<dbReference type="EMBL" id="CAFBND010000067">
    <property type="protein sequence ID" value="CAB4948934.1"/>
    <property type="molecule type" value="Genomic_DNA"/>
</dbReference>
<evidence type="ECO:0000313" key="1">
    <source>
        <dbReference type="EMBL" id="CAB4846202.1"/>
    </source>
</evidence>
<dbReference type="EMBL" id="CAFBPU010000068">
    <property type="protein sequence ID" value="CAB5039668.1"/>
    <property type="molecule type" value="Genomic_DNA"/>
</dbReference>
<name>A0A6J7K3M1_9ZZZZ</name>
<evidence type="ECO:0000313" key="3">
    <source>
        <dbReference type="EMBL" id="CAB5039668.1"/>
    </source>
</evidence>
<dbReference type="AlphaFoldDB" id="A0A6J7K3M1"/>
<protein>
    <submittedName>
        <fullName evidence="2">Unannotated protein</fullName>
    </submittedName>
</protein>
<proteinExistence type="predicted"/>
<dbReference type="EMBL" id="CAFBIZ010000007">
    <property type="protein sequence ID" value="CAB4846202.1"/>
    <property type="molecule type" value="Genomic_DNA"/>
</dbReference>
<gene>
    <name evidence="1" type="ORF">UFOPK3268_00121</name>
    <name evidence="2" type="ORF">UFOPK3752_01530</name>
    <name evidence="3" type="ORF">UFOPK4150_02209</name>
</gene>
<evidence type="ECO:0000313" key="2">
    <source>
        <dbReference type="EMBL" id="CAB4948934.1"/>
    </source>
</evidence>
<organism evidence="2">
    <name type="scientific">freshwater metagenome</name>
    <dbReference type="NCBI Taxonomy" id="449393"/>
    <lineage>
        <taxon>unclassified sequences</taxon>
        <taxon>metagenomes</taxon>
        <taxon>ecological metagenomes</taxon>
    </lineage>
</organism>
<reference evidence="2" key="1">
    <citation type="submission" date="2020-05" db="EMBL/GenBank/DDBJ databases">
        <authorList>
            <person name="Chiriac C."/>
            <person name="Salcher M."/>
            <person name="Ghai R."/>
            <person name="Kavagutti S V."/>
        </authorList>
    </citation>
    <scope>NUCLEOTIDE SEQUENCE</scope>
</reference>
<accession>A0A6J7K3M1</accession>
<sequence>MLRNPAERTRLDDSTVPYLEFEHEHGFFAHEDPRWLVCVCGQYAVRSRTPHGQFMVRLIDRPLPAFARTNRAALTASDAAQERIDLTQRARG</sequence>